<evidence type="ECO:0000259" key="1">
    <source>
        <dbReference type="Pfam" id="PF06250"/>
    </source>
</evidence>
<dbReference type="InterPro" id="IPR009362">
    <property type="entry name" value="YhcG_C"/>
</dbReference>
<gene>
    <name evidence="3" type="ORF">AX13_17525</name>
</gene>
<dbReference type="Proteomes" id="UP000020766">
    <property type="component" value="Unassembled WGS sequence"/>
</dbReference>
<protein>
    <recommendedName>
        <fullName evidence="5">YhcG N-terminal domain-containing protein</fullName>
    </recommendedName>
</protein>
<dbReference type="EMBL" id="JBOK01000008">
    <property type="protein sequence ID" value="EXU80418.1"/>
    <property type="molecule type" value="Genomic_DNA"/>
</dbReference>
<dbReference type="PANTHER" id="PTHR30547:SF0">
    <property type="entry name" value="BLR8175 PROTEIN"/>
    <property type="match status" value="1"/>
</dbReference>
<evidence type="ECO:0000313" key="3">
    <source>
        <dbReference type="EMBL" id="EXU80418.1"/>
    </source>
</evidence>
<sequence>MTHIPPAGYSDFLREAKAQIRKQQLQALRAANKELLAQYGWLGEAISLRQAQLGRGKAVVETLARDLQAEFPGSSGFSAQNLWLMRQLFNEYSEKPKLQPLVGARTCSSWPAARTIWSASFTCMPRPASARRRTCCNTNWTTKIGIVICRSKTRTIVEYVLRNMQSPLGIATYTVTPQLPASFEGDLPSPQDIAARLQAWDTSEGE</sequence>
<dbReference type="PATRIC" id="fig|1457173.3.peg.1753"/>
<evidence type="ECO:0000313" key="4">
    <source>
        <dbReference type="Proteomes" id="UP000020766"/>
    </source>
</evidence>
<dbReference type="AlphaFoldDB" id="A0A014NLQ6"/>
<dbReference type="PANTHER" id="PTHR30547">
    <property type="entry name" value="UNCHARACTERIZED PROTEIN YHCG-RELATED"/>
    <property type="match status" value="1"/>
</dbReference>
<keyword evidence="4" id="KW-1185">Reference proteome</keyword>
<dbReference type="RefSeq" id="WP_231499163.1">
    <property type="nucleotide sequence ID" value="NZ_JBOK01000008.1"/>
</dbReference>
<dbReference type="InterPro" id="IPR053148">
    <property type="entry name" value="PD-DEXK-like_domain"/>
</dbReference>
<dbReference type="Pfam" id="PF06250">
    <property type="entry name" value="YhcG_C"/>
    <property type="match status" value="1"/>
</dbReference>
<organism evidence="3 4">
    <name type="scientific">Comamonas aquatica DA1877</name>
    <dbReference type="NCBI Taxonomy" id="1457173"/>
    <lineage>
        <taxon>Bacteria</taxon>
        <taxon>Pseudomonadati</taxon>
        <taxon>Pseudomonadota</taxon>
        <taxon>Betaproteobacteria</taxon>
        <taxon>Burkholderiales</taxon>
        <taxon>Comamonadaceae</taxon>
        <taxon>Comamonas</taxon>
    </lineage>
</organism>
<comment type="caution">
    <text evidence="3">The sequence shown here is derived from an EMBL/GenBank/DDBJ whole genome shotgun (WGS) entry which is preliminary data.</text>
</comment>
<evidence type="ECO:0008006" key="5">
    <source>
        <dbReference type="Google" id="ProtNLM"/>
    </source>
</evidence>
<proteinExistence type="predicted"/>
<dbReference type="Pfam" id="PF17761">
    <property type="entry name" value="DUF1016_N"/>
    <property type="match status" value="1"/>
</dbReference>
<feature type="domain" description="YhcG PDDEXK nuclease" evidence="1">
    <location>
        <begin position="142"/>
        <end position="188"/>
    </location>
</feature>
<evidence type="ECO:0000259" key="2">
    <source>
        <dbReference type="Pfam" id="PF17761"/>
    </source>
</evidence>
<accession>A0A014NLQ6</accession>
<name>A0A014NLQ6_9BURK</name>
<feature type="domain" description="YhcG N-terminal" evidence="2">
    <location>
        <begin position="16"/>
        <end position="112"/>
    </location>
</feature>
<dbReference type="InterPro" id="IPR041527">
    <property type="entry name" value="YhcG_N"/>
</dbReference>
<reference evidence="3 4" key="1">
    <citation type="submission" date="2014-01" db="EMBL/GenBank/DDBJ databases">
        <title>Interspecies Systems Biology Uncovers Metabolites Affecting C. elegans Gene Expression and Life History Traits.</title>
        <authorList>
            <person name="Watson E."/>
            <person name="Macneil L.T."/>
            <person name="Ritter A.D."/>
            <person name="Yilmaz L.S."/>
            <person name="Rosebrock A.P."/>
            <person name="Caudy A.A."/>
            <person name="Walhout A.J."/>
        </authorList>
    </citation>
    <scope>NUCLEOTIDE SEQUENCE [LARGE SCALE GENOMIC DNA]</scope>
    <source>
        <strain evidence="3 4">DA1877</strain>
    </source>
</reference>